<protein>
    <recommendedName>
        <fullName evidence="2">RNA 2',3'-cyclic phosphodiesterase</fullName>
        <shortName evidence="2">RNA 2',3'-CPDase</shortName>
        <ecNumber evidence="2">3.1.4.58</ecNumber>
    </recommendedName>
</protein>
<dbReference type="AlphaFoldDB" id="A0A2A2G868"/>
<dbReference type="Gene3D" id="3.90.1140.10">
    <property type="entry name" value="Cyclic phosphodiesterase"/>
    <property type="match status" value="1"/>
</dbReference>
<dbReference type="InterPro" id="IPR004175">
    <property type="entry name" value="RNA_CPDase"/>
</dbReference>
<proteinExistence type="inferred from homology"/>
<comment type="caution">
    <text evidence="3">The sequence shown here is derived from an EMBL/GenBank/DDBJ whole genome shotgun (WGS) entry which is preliminary data.</text>
</comment>
<dbReference type="SUPFAM" id="SSF55144">
    <property type="entry name" value="LigT-like"/>
    <property type="match status" value="1"/>
</dbReference>
<dbReference type="PANTHER" id="PTHR35561">
    <property type="entry name" value="RNA 2',3'-CYCLIC PHOSPHODIESTERASE"/>
    <property type="match status" value="1"/>
</dbReference>
<name>A0A2A2G868_9BACT</name>
<evidence type="ECO:0000313" key="3">
    <source>
        <dbReference type="EMBL" id="PAU93360.1"/>
    </source>
</evidence>
<keyword evidence="1 2" id="KW-0378">Hydrolase</keyword>
<evidence type="ECO:0000313" key="4">
    <source>
        <dbReference type="Proteomes" id="UP000218831"/>
    </source>
</evidence>
<feature type="active site" description="Proton donor" evidence="2">
    <location>
        <position position="36"/>
    </location>
</feature>
<comment type="function">
    <text evidence="2">Hydrolyzes RNA 2',3'-cyclic phosphodiester to an RNA 2'-phosphomonoester.</text>
</comment>
<dbReference type="GO" id="GO:0004113">
    <property type="term" value="F:2',3'-cyclic-nucleotide 3'-phosphodiesterase activity"/>
    <property type="evidence" value="ECO:0007669"/>
    <property type="project" value="InterPro"/>
</dbReference>
<dbReference type="OrthoDB" id="9789350at2"/>
<dbReference type="PANTHER" id="PTHR35561:SF1">
    <property type="entry name" value="RNA 2',3'-CYCLIC PHOSPHODIESTERASE"/>
    <property type="match status" value="1"/>
</dbReference>
<feature type="short sequence motif" description="HXTX 2" evidence="2">
    <location>
        <begin position="120"/>
        <end position="123"/>
    </location>
</feature>
<organism evidence="3 4">
    <name type="scientific">Fodinibius salipaludis</name>
    <dbReference type="NCBI Taxonomy" id="2032627"/>
    <lineage>
        <taxon>Bacteria</taxon>
        <taxon>Pseudomonadati</taxon>
        <taxon>Balneolota</taxon>
        <taxon>Balneolia</taxon>
        <taxon>Balneolales</taxon>
        <taxon>Balneolaceae</taxon>
        <taxon>Fodinibius</taxon>
    </lineage>
</organism>
<dbReference type="RefSeq" id="WP_095606971.1">
    <property type="nucleotide sequence ID" value="NZ_NSKE01000008.1"/>
</dbReference>
<reference evidence="3 4" key="1">
    <citation type="submission" date="2017-08" db="EMBL/GenBank/DDBJ databases">
        <title>Aliifodinibius alkalisoli sp. nov., isolated from saline alkaline soil.</title>
        <authorList>
            <person name="Liu D."/>
            <person name="Zhang G."/>
        </authorList>
    </citation>
    <scope>NUCLEOTIDE SEQUENCE [LARGE SCALE GENOMIC DNA]</scope>
    <source>
        <strain evidence="3 4">WN023</strain>
    </source>
</reference>
<evidence type="ECO:0000256" key="2">
    <source>
        <dbReference type="HAMAP-Rule" id="MF_01940"/>
    </source>
</evidence>
<dbReference type="NCBIfam" id="TIGR02258">
    <property type="entry name" value="2_5_ligase"/>
    <property type="match status" value="1"/>
</dbReference>
<dbReference type="InterPro" id="IPR009097">
    <property type="entry name" value="Cyclic_Pdiesterase"/>
</dbReference>
<accession>A0A2A2G868</accession>
<dbReference type="Pfam" id="PF13563">
    <property type="entry name" value="2_5_RNA_ligase2"/>
    <property type="match status" value="1"/>
</dbReference>
<dbReference type="EMBL" id="NSKE01000008">
    <property type="protein sequence ID" value="PAU93360.1"/>
    <property type="molecule type" value="Genomic_DNA"/>
</dbReference>
<comment type="catalytic activity">
    <reaction evidence="2">
        <text>a 3'-end 2',3'-cyclophospho-ribonucleotide-RNA + H2O = a 3'-end 2'-phospho-ribonucleotide-RNA + H(+)</text>
        <dbReference type="Rhea" id="RHEA:11828"/>
        <dbReference type="Rhea" id="RHEA-COMP:10464"/>
        <dbReference type="Rhea" id="RHEA-COMP:17353"/>
        <dbReference type="ChEBI" id="CHEBI:15377"/>
        <dbReference type="ChEBI" id="CHEBI:15378"/>
        <dbReference type="ChEBI" id="CHEBI:83064"/>
        <dbReference type="ChEBI" id="CHEBI:173113"/>
        <dbReference type="EC" id="3.1.4.58"/>
    </reaction>
</comment>
<feature type="active site" description="Proton acceptor" evidence="2">
    <location>
        <position position="120"/>
    </location>
</feature>
<dbReference type="Proteomes" id="UP000218831">
    <property type="component" value="Unassembled WGS sequence"/>
</dbReference>
<feature type="short sequence motif" description="HXTX 1" evidence="2">
    <location>
        <begin position="36"/>
        <end position="39"/>
    </location>
</feature>
<dbReference type="EC" id="3.1.4.58" evidence="2"/>
<keyword evidence="4" id="KW-1185">Reference proteome</keyword>
<dbReference type="GO" id="GO:0008664">
    <property type="term" value="F:RNA 2',3'-cyclic 3'-phosphodiesterase activity"/>
    <property type="evidence" value="ECO:0007669"/>
    <property type="project" value="UniProtKB-EC"/>
</dbReference>
<evidence type="ECO:0000256" key="1">
    <source>
        <dbReference type="ARBA" id="ARBA00022801"/>
    </source>
</evidence>
<dbReference type="HAMAP" id="MF_01940">
    <property type="entry name" value="RNA_CPDase"/>
    <property type="match status" value="1"/>
</dbReference>
<sequence length="180" mass="20698">MRLFIAIPLREGVKRKLLDLRQPIDGMQWQSQEQMHLTLKFVGEVDKTTPSELRGELDNIVHPAFTMTITGIGYFPEGKQPKVVWAGVKENTTLQELHQKVEDHCEKMGIAPENRSYKPHVTIGRTKNTSKRTVTSFINQHKKFAIPDISVSEFVLYESKLHPDGARHYPLQTYSLRSDE</sequence>
<gene>
    <name evidence="3" type="ORF">CK503_11510</name>
</gene>
<comment type="similarity">
    <text evidence="2">Belongs to the 2H phosphoesterase superfamily. ThpR family.</text>
</comment>